<evidence type="ECO:0000256" key="1">
    <source>
        <dbReference type="ARBA" id="ARBA00006484"/>
    </source>
</evidence>
<dbReference type="GO" id="GO:0016491">
    <property type="term" value="F:oxidoreductase activity"/>
    <property type="evidence" value="ECO:0007669"/>
    <property type="project" value="UniProtKB-KW"/>
</dbReference>
<comment type="similarity">
    <text evidence="1">Belongs to the short-chain dehydrogenases/reductases (SDR) family.</text>
</comment>
<dbReference type="EMBL" id="CP009458">
    <property type="protein sequence ID" value="AIR62350.1"/>
    <property type="molecule type" value="Genomic_DNA"/>
</dbReference>
<evidence type="ECO:0000256" key="2">
    <source>
        <dbReference type="ARBA" id="ARBA00023002"/>
    </source>
</evidence>
<dbReference type="KEGG" id="cem:LH23_17305"/>
<evidence type="ECO:0000313" key="4">
    <source>
        <dbReference type="Proteomes" id="UP000029516"/>
    </source>
</evidence>
<dbReference type="PANTHER" id="PTHR24320:SF274">
    <property type="entry name" value="CHAIN DEHYDROGENASE, PUTATIVE (AFU_ORTHOLOGUE AFUA_4G00440)-RELATED"/>
    <property type="match status" value="1"/>
</dbReference>
<gene>
    <name evidence="3" type="ORF">LH23_17305</name>
</gene>
<dbReference type="Pfam" id="PF00106">
    <property type="entry name" value="adh_short"/>
    <property type="match status" value="1"/>
</dbReference>
<reference evidence="3 4" key="1">
    <citation type="submission" date="2014-09" db="EMBL/GenBank/DDBJ databases">
        <authorList>
            <person name="Chan K.-G."/>
        </authorList>
    </citation>
    <scope>NUCLEOTIDE SEQUENCE [LARGE SCALE GENOMIC DNA]</scope>
    <source>
        <strain evidence="3 4">M006</strain>
    </source>
</reference>
<evidence type="ECO:0000313" key="3">
    <source>
        <dbReference type="EMBL" id="AIR62350.1"/>
    </source>
</evidence>
<protein>
    <submittedName>
        <fullName evidence="3">Short-chain dehydrogenase</fullName>
    </submittedName>
</protein>
<dbReference type="InterPro" id="IPR002347">
    <property type="entry name" value="SDR_fam"/>
</dbReference>
<dbReference type="PANTHER" id="PTHR24320">
    <property type="entry name" value="RETINOL DEHYDROGENASE"/>
    <property type="match status" value="1"/>
</dbReference>
<dbReference type="PRINTS" id="PR00081">
    <property type="entry name" value="GDHRDH"/>
</dbReference>
<dbReference type="Gene3D" id="3.40.50.720">
    <property type="entry name" value="NAD(P)-binding Rossmann-like Domain"/>
    <property type="match status" value="1"/>
</dbReference>
<dbReference type="Proteomes" id="UP000029516">
    <property type="component" value="Chromosome"/>
</dbReference>
<organism evidence="3 4">
    <name type="scientific">Cedecea neteri</name>
    <dbReference type="NCBI Taxonomy" id="158822"/>
    <lineage>
        <taxon>Bacteria</taxon>
        <taxon>Pseudomonadati</taxon>
        <taxon>Pseudomonadota</taxon>
        <taxon>Gammaproteobacteria</taxon>
        <taxon>Enterobacterales</taxon>
        <taxon>Enterobacteriaceae</taxon>
        <taxon>Cedecea</taxon>
    </lineage>
</organism>
<sequence length="264" mass="28424">MARIFITGSADGLGLMAAQRLVAEGHKVVLHARNKTRAAQALRQIPDAETVFSADLSSIAETKHLAETVNAAGRFDAIIHNAAVGYQESKRLMTIDGLPQIFAVNTLAPYILTALIQPPKRLVYLSSSLHSEGDVTLQDLVWEKRAWNSEQAYSDSKLHITLLTFAIARLWPEVMANCVDPGWVPTKMGGAEAPDALDLGPATQVWLSADPSLSAAPTGGYFYHQKPGDTLKAALEPVLQQRLLAACAQYSGVEISHTATGGKR</sequence>
<name>A0AAN0VV87_9ENTR</name>
<dbReference type="AlphaFoldDB" id="A0AAN0VV87"/>
<accession>A0AAN0VV87</accession>
<proteinExistence type="inferred from homology"/>
<dbReference type="SUPFAM" id="SSF51735">
    <property type="entry name" value="NAD(P)-binding Rossmann-fold domains"/>
    <property type="match status" value="1"/>
</dbReference>
<keyword evidence="2" id="KW-0560">Oxidoreductase</keyword>
<dbReference type="InterPro" id="IPR036291">
    <property type="entry name" value="NAD(P)-bd_dom_sf"/>
</dbReference>
<dbReference type="RefSeq" id="WP_039293677.1">
    <property type="nucleotide sequence ID" value="NZ_CP009458.1"/>
</dbReference>